<feature type="compositionally biased region" description="Basic and acidic residues" evidence="1">
    <location>
        <begin position="112"/>
        <end position="121"/>
    </location>
</feature>
<proteinExistence type="predicted"/>
<dbReference type="Proteomes" id="UP001158576">
    <property type="component" value="Chromosome 1"/>
</dbReference>
<evidence type="ECO:0000256" key="1">
    <source>
        <dbReference type="SAM" id="MobiDB-lite"/>
    </source>
</evidence>
<accession>A0ABN7SQG3</accession>
<feature type="region of interest" description="Disordered" evidence="1">
    <location>
        <begin position="61"/>
        <end position="129"/>
    </location>
</feature>
<evidence type="ECO:0000313" key="2">
    <source>
        <dbReference type="EMBL" id="CAG5105549.1"/>
    </source>
</evidence>
<sequence>MKVPRAGLSLIVFSKASFSSSQSVANQLSKPEKNCPSMNLQAEKSSVKIADSTVSYTCKMNNEDSVERKNSVENSCDKREPANTLASDNESTEQEVDERANDPKCDAATGNEKSEELSSEERSEEEEIQEEYLKQIDENLRSGHYRDYYYQMPPYFNHHTFKEARRQGKCFE</sequence>
<evidence type="ECO:0000313" key="3">
    <source>
        <dbReference type="Proteomes" id="UP001158576"/>
    </source>
</evidence>
<feature type="compositionally biased region" description="Basic and acidic residues" evidence="1">
    <location>
        <begin position="61"/>
        <end position="81"/>
    </location>
</feature>
<keyword evidence="3" id="KW-1185">Reference proteome</keyword>
<gene>
    <name evidence="2" type="ORF">OKIOD_LOCUS10991</name>
</gene>
<protein>
    <submittedName>
        <fullName evidence="2">Oidioi.mRNA.OKI2018_I69.chr1.g2226.t1.cds</fullName>
    </submittedName>
</protein>
<name>A0ABN7SQG3_OIKDI</name>
<organism evidence="2 3">
    <name type="scientific">Oikopleura dioica</name>
    <name type="common">Tunicate</name>
    <dbReference type="NCBI Taxonomy" id="34765"/>
    <lineage>
        <taxon>Eukaryota</taxon>
        <taxon>Metazoa</taxon>
        <taxon>Chordata</taxon>
        <taxon>Tunicata</taxon>
        <taxon>Appendicularia</taxon>
        <taxon>Copelata</taxon>
        <taxon>Oikopleuridae</taxon>
        <taxon>Oikopleura</taxon>
    </lineage>
</organism>
<reference evidence="2 3" key="1">
    <citation type="submission" date="2021-04" db="EMBL/GenBank/DDBJ databases">
        <authorList>
            <person name="Bliznina A."/>
        </authorList>
    </citation>
    <scope>NUCLEOTIDE SEQUENCE [LARGE SCALE GENOMIC DNA]</scope>
</reference>
<dbReference type="EMBL" id="OU015566">
    <property type="protein sequence ID" value="CAG5105549.1"/>
    <property type="molecule type" value="Genomic_DNA"/>
</dbReference>